<name>A0A0G0RH53_9BACT</name>
<dbReference type="AlphaFoldDB" id="A0A0G0RH53"/>
<comment type="caution">
    <text evidence="2">The sequence shown here is derived from an EMBL/GenBank/DDBJ whole genome shotgun (WGS) entry which is preliminary data.</text>
</comment>
<dbReference type="Gene3D" id="2.40.128.270">
    <property type="match status" value="1"/>
</dbReference>
<dbReference type="InterPro" id="IPR053147">
    <property type="entry name" value="Hsp_HslJ-like"/>
</dbReference>
<organism evidence="2 3">
    <name type="scientific">Candidatus Wolfebacteria bacterium GW2011_GWC2_39_22</name>
    <dbReference type="NCBI Taxonomy" id="1619013"/>
    <lineage>
        <taxon>Bacteria</taxon>
        <taxon>Candidatus Wolfeibacteriota</taxon>
    </lineage>
</organism>
<dbReference type="Proteomes" id="UP000034665">
    <property type="component" value="Unassembled WGS sequence"/>
</dbReference>
<dbReference type="STRING" id="1619013.UT41_C0001G0546"/>
<evidence type="ECO:0000259" key="1">
    <source>
        <dbReference type="Pfam" id="PF03724"/>
    </source>
</evidence>
<dbReference type="Pfam" id="PF03724">
    <property type="entry name" value="META"/>
    <property type="match status" value="1"/>
</dbReference>
<reference evidence="2 3" key="1">
    <citation type="journal article" date="2015" name="Nature">
        <title>rRNA introns, odd ribosomes, and small enigmatic genomes across a large radiation of phyla.</title>
        <authorList>
            <person name="Brown C.T."/>
            <person name="Hug L.A."/>
            <person name="Thomas B.C."/>
            <person name="Sharon I."/>
            <person name="Castelle C.J."/>
            <person name="Singh A."/>
            <person name="Wilkins M.J."/>
            <person name="Williams K.H."/>
            <person name="Banfield J.F."/>
        </authorList>
    </citation>
    <scope>NUCLEOTIDE SEQUENCE [LARGE SCALE GENOMIC DNA]</scope>
</reference>
<dbReference type="PANTHER" id="PTHR35535">
    <property type="entry name" value="HEAT SHOCK PROTEIN HSLJ"/>
    <property type="match status" value="1"/>
</dbReference>
<evidence type="ECO:0000313" key="3">
    <source>
        <dbReference type="Proteomes" id="UP000034665"/>
    </source>
</evidence>
<protein>
    <recommendedName>
        <fullName evidence="1">DUF306 domain-containing protein</fullName>
    </recommendedName>
</protein>
<sequence length="305" mass="33328">MKKIAIIIAAVLTVLALGFGIYTRNVTDSIENSESRTQIGEHDGIYIINGTSVTLVNGVSEVEAAPGSATKVITRYFGNEVRHDFNGDGREDSVFLVTQEMGGSGTFFYVVARLDTANGPVGSHGVLLGDRIAPQSTSMGKGTIVVVNYAERKSGESFTTQPSVGKSIWLLLDTATMQFGEVAQNFEGEADPARMTLTMKPWTWERTIYNNDTEIIPRANKKFVLTFTDGKRFSASTDCNGVGGEYAVDGNKIAFTRMMSTLMYCENLQEGDFSKMLSEAQSYFLTSKGELILELPYDTGSVIFR</sequence>
<accession>A0A0G0RH53</accession>
<dbReference type="InterPro" id="IPR038670">
    <property type="entry name" value="HslJ-like_sf"/>
</dbReference>
<evidence type="ECO:0000313" key="2">
    <source>
        <dbReference type="EMBL" id="KKR13002.1"/>
    </source>
</evidence>
<gene>
    <name evidence="2" type="ORF">UT41_C0001G0546</name>
</gene>
<feature type="domain" description="DUF306" evidence="1">
    <location>
        <begin position="212"/>
        <end position="294"/>
    </location>
</feature>
<proteinExistence type="predicted"/>
<dbReference type="PATRIC" id="fig|1619013.3.peg.564"/>
<dbReference type="PANTHER" id="PTHR35535:SF2">
    <property type="entry name" value="DUF306 DOMAIN-CONTAINING PROTEIN"/>
    <property type="match status" value="1"/>
</dbReference>
<dbReference type="InterPro" id="IPR005184">
    <property type="entry name" value="DUF306_Meta_HslJ"/>
</dbReference>
<dbReference type="EMBL" id="LBWR01000001">
    <property type="protein sequence ID" value="KKR13002.1"/>
    <property type="molecule type" value="Genomic_DNA"/>
</dbReference>